<sequence>MGEGCMESPKMQAWYFFTNDLPDGEVITPFRTRYGLAFGVRTGAMPEETLDALNQTARFVLGVGLAHIGHTEKPPDLPVREE</sequence>
<accession>A0ABU0RP53</accession>
<protein>
    <submittedName>
        <fullName evidence="1">Uncharacterized protein</fullName>
    </submittedName>
</protein>
<evidence type="ECO:0000313" key="1">
    <source>
        <dbReference type="EMBL" id="MDQ0933766.1"/>
    </source>
</evidence>
<dbReference type="Proteomes" id="UP001223072">
    <property type="component" value="Unassembled WGS sequence"/>
</dbReference>
<dbReference type="EMBL" id="JAUSZS010000004">
    <property type="protein sequence ID" value="MDQ0933766.1"/>
    <property type="molecule type" value="Genomic_DNA"/>
</dbReference>
<keyword evidence="2" id="KW-1185">Reference proteome</keyword>
<comment type="caution">
    <text evidence="1">The sequence shown here is derived from an EMBL/GenBank/DDBJ whole genome shotgun (WGS) entry which is preliminary data.</text>
</comment>
<proteinExistence type="predicted"/>
<name>A0ABU0RP53_9ACTN</name>
<gene>
    <name evidence="1" type="ORF">QFZ49_003706</name>
</gene>
<reference evidence="1 2" key="1">
    <citation type="submission" date="2023-07" db="EMBL/GenBank/DDBJ databases">
        <title>Comparative genomics of wheat-associated soil bacteria to identify genetic determinants of phenazine resistance.</title>
        <authorList>
            <person name="Mouncey N."/>
        </authorList>
    </citation>
    <scope>NUCLEOTIDE SEQUENCE [LARGE SCALE GENOMIC DNA]</scope>
    <source>
        <strain evidence="1 2">W2I16</strain>
    </source>
</reference>
<organism evidence="1 2">
    <name type="scientific">Streptomyces turgidiscabies</name>
    <dbReference type="NCBI Taxonomy" id="85558"/>
    <lineage>
        <taxon>Bacteria</taxon>
        <taxon>Bacillati</taxon>
        <taxon>Actinomycetota</taxon>
        <taxon>Actinomycetes</taxon>
        <taxon>Kitasatosporales</taxon>
        <taxon>Streptomycetaceae</taxon>
        <taxon>Streptomyces</taxon>
    </lineage>
</organism>
<evidence type="ECO:0000313" key="2">
    <source>
        <dbReference type="Proteomes" id="UP001223072"/>
    </source>
</evidence>